<dbReference type="Pfam" id="PF22622">
    <property type="entry name" value="MFE-2_hydrat-2_N"/>
    <property type="match status" value="1"/>
</dbReference>
<proteinExistence type="predicted"/>
<accession>A0A397P6A5</accession>
<dbReference type="RefSeq" id="WP_119035609.1">
    <property type="nucleotide sequence ID" value="NZ_QXDC01000003.1"/>
</dbReference>
<dbReference type="OrthoDB" id="5522043at2"/>
<dbReference type="InterPro" id="IPR054357">
    <property type="entry name" value="MFE-2_N"/>
</dbReference>
<sequence>MPFDAVAALRIGASDVRSHYSSRDTILYALGLGMGSDPLDPDQIAFVYEGQRGPRVMPTLPVVLVPSNTHSLGLDMTRVLHGEQRLTLHAPLAPEGEVISDTRTHSIIDKGEGRGAIVNVETIGRRATDGAPLFTMIKSLFARGDGGCGAPPAEPLPVHRPPDRPADLDHAIATRPDQALLYRLSGDYNPLHADPAMARRAGFERPILHGLCTYGVAARAIMERLCDHDPTRIYALEARFTAPVLPGETIVTEMWRDADTVSFRCRVAGRDVIAIDNGRCVIGPAR</sequence>
<dbReference type="InterPro" id="IPR002539">
    <property type="entry name" value="MaoC-like_dom"/>
</dbReference>
<dbReference type="EMBL" id="QXDC01000003">
    <property type="protein sequence ID" value="RIA43803.1"/>
    <property type="molecule type" value="Genomic_DNA"/>
</dbReference>
<dbReference type="InterPro" id="IPR029069">
    <property type="entry name" value="HotDog_dom_sf"/>
</dbReference>
<evidence type="ECO:0000313" key="4">
    <source>
        <dbReference type="Proteomes" id="UP000266568"/>
    </source>
</evidence>
<dbReference type="Proteomes" id="UP000266568">
    <property type="component" value="Unassembled WGS sequence"/>
</dbReference>
<evidence type="ECO:0000313" key="3">
    <source>
        <dbReference type="EMBL" id="RIA43803.1"/>
    </source>
</evidence>
<dbReference type="AlphaFoldDB" id="A0A397P6A5"/>
<feature type="domain" description="Peroxisomal multifunctional enzyme type 2-like N-terminal" evidence="2">
    <location>
        <begin position="19"/>
        <end position="144"/>
    </location>
</feature>
<dbReference type="PANTHER" id="PTHR13078">
    <property type="entry name" value="PEROXISOMAL MULTIFUNCTIONAL ENZYME TYPE 2-RELATED"/>
    <property type="match status" value="1"/>
</dbReference>
<evidence type="ECO:0000259" key="1">
    <source>
        <dbReference type="Pfam" id="PF01575"/>
    </source>
</evidence>
<reference evidence="3 4" key="1">
    <citation type="submission" date="2018-08" db="EMBL/GenBank/DDBJ databases">
        <title>Genomic Encyclopedia of Type Strains, Phase IV (KMG-IV): sequencing the most valuable type-strain genomes for metagenomic binning, comparative biology and taxonomic classification.</title>
        <authorList>
            <person name="Goeker M."/>
        </authorList>
    </citation>
    <scope>NUCLEOTIDE SEQUENCE [LARGE SCALE GENOMIC DNA]</scope>
    <source>
        <strain evidence="3 4">DSM 25527</strain>
    </source>
</reference>
<dbReference type="Pfam" id="PF01575">
    <property type="entry name" value="MaoC_dehydratas"/>
    <property type="match status" value="1"/>
</dbReference>
<dbReference type="CDD" id="cd03448">
    <property type="entry name" value="HDE_HSD"/>
    <property type="match status" value="1"/>
</dbReference>
<comment type="caution">
    <text evidence="3">The sequence shown here is derived from an EMBL/GenBank/DDBJ whole genome shotgun (WGS) entry which is preliminary data.</text>
</comment>
<name>A0A397P6A5_9SPHN</name>
<dbReference type="GO" id="GO:0003857">
    <property type="term" value="F:(3S)-3-hydroxyacyl-CoA dehydrogenase (NAD+) activity"/>
    <property type="evidence" value="ECO:0007669"/>
    <property type="project" value="TreeGrafter"/>
</dbReference>
<feature type="domain" description="MaoC-like" evidence="1">
    <location>
        <begin position="161"/>
        <end position="265"/>
    </location>
</feature>
<gene>
    <name evidence="3" type="ORF">DFR49_2032</name>
</gene>
<dbReference type="GO" id="GO:0006635">
    <property type="term" value="P:fatty acid beta-oxidation"/>
    <property type="evidence" value="ECO:0007669"/>
    <property type="project" value="TreeGrafter"/>
</dbReference>
<dbReference type="SUPFAM" id="SSF54637">
    <property type="entry name" value="Thioesterase/thiol ester dehydrase-isomerase"/>
    <property type="match status" value="2"/>
</dbReference>
<dbReference type="GO" id="GO:0004300">
    <property type="term" value="F:enoyl-CoA hydratase activity"/>
    <property type="evidence" value="ECO:0007669"/>
    <property type="project" value="TreeGrafter"/>
</dbReference>
<dbReference type="Gene3D" id="3.10.129.10">
    <property type="entry name" value="Hotdog Thioesterase"/>
    <property type="match status" value="1"/>
</dbReference>
<dbReference type="GO" id="GO:0044594">
    <property type="term" value="F:17-beta-hydroxysteroid dehydrogenase (NAD+) activity"/>
    <property type="evidence" value="ECO:0007669"/>
    <property type="project" value="TreeGrafter"/>
</dbReference>
<keyword evidence="4" id="KW-1185">Reference proteome</keyword>
<evidence type="ECO:0000259" key="2">
    <source>
        <dbReference type="Pfam" id="PF22622"/>
    </source>
</evidence>
<organism evidence="3 4">
    <name type="scientific">Hephaestia caeni</name>
    <dbReference type="NCBI Taxonomy" id="645617"/>
    <lineage>
        <taxon>Bacteria</taxon>
        <taxon>Pseudomonadati</taxon>
        <taxon>Pseudomonadota</taxon>
        <taxon>Alphaproteobacteria</taxon>
        <taxon>Sphingomonadales</taxon>
        <taxon>Sphingomonadaceae</taxon>
        <taxon>Hephaestia</taxon>
    </lineage>
</organism>
<protein>
    <submittedName>
        <fullName evidence="3">Acyl dehydratase</fullName>
    </submittedName>
</protein>
<dbReference type="PANTHER" id="PTHR13078:SF56">
    <property type="entry name" value="PEROXISOMAL MULTIFUNCTIONAL ENZYME TYPE 2"/>
    <property type="match status" value="1"/>
</dbReference>